<evidence type="ECO:0000313" key="2">
    <source>
        <dbReference type="Proteomes" id="UP000201670"/>
    </source>
</evidence>
<reference evidence="1 2" key="1">
    <citation type="submission" date="2010-10" db="EMBL/GenBank/DDBJ databases">
        <title>The Genome Sequence of Prochlorococcus phage P-SSM3.</title>
        <authorList>
            <consortium name="The Broad Institute Genome Sequencing Platform"/>
            <person name="Henn M.R."/>
            <person name="Sullivan M.S."/>
            <person name="Osburne M.S."/>
            <person name="Levin J."/>
            <person name="Malboeuf C."/>
            <person name="Casali M."/>
            <person name="Russ C."/>
            <person name="Lennon N."/>
            <person name="Chapman S.B."/>
            <person name="Erlich R."/>
            <person name="Young S.K."/>
            <person name="Yandava C."/>
            <person name="Zeng Q."/>
            <person name="Alvarado L."/>
            <person name="Anderson S."/>
            <person name="Berlin A."/>
            <person name="Chen Z."/>
            <person name="Freedman E."/>
            <person name="Gellesch M."/>
            <person name="Goldberg J."/>
            <person name="Green L."/>
            <person name="Griggs A."/>
            <person name="Gujja S."/>
            <person name="Heilman E.R."/>
            <person name="Heiman D."/>
            <person name="Hollinger A."/>
            <person name="Howarth C."/>
            <person name="Larson L."/>
            <person name="Mehta T."/>
            <person name="Pearson M."/>
            <person name="Roberts A."/>
            <person name="Ryan E."/>
            <person name="Saif S."/>
            <person name="Shea T."/>
            <person name="Shenoy N."/>
            <person name="Sisk P."/>
            <person name="Stolte C."/>
            <person name="Sykes S."/>
            <person name="White J."/>
            <person name="Yu Q."/>
            <person name="Coleman M.L."/>
            <person name="Huang K.H."/>
            <person name="Weigele P.R."/>
            <person name="DeFrancesco A.S."/>
            <person name="Kern S.E."/>
            <person name="Thompson L.R."/>
            <person name="Fu R."/>
            <person name="Hombeck B."/>
            <person name="Chisholm S.W."/>
            <person name="Haas B."/>
            <person name="Nusbaum C."/>
            <person name="Birren B."/>
        </authorList>
    </citation>
    <scope>NUCLEOTIDE SEQUENCE [LARGE SCALE GENOMIC DNA]</scope>
    <source>
        <strain evidence="1 2">P-SSM3</strain>
    </source>
</reference>
<accession>R9S748</accession>
<gene>
    <name evidence="1" type="ORF">PRAG_00173</name>
</gene>
<sequence>MEDLVMKKRNYLEVDYDENFEEAQEREHDWVSTVLGSQDTTISELIYGHSQN</sequence>
<proteinExistence type="predicted"/>
<dbReference type="KEGG" id="vg:15956854"/>
<keyword evidence="2" id="KW-1185">Reference proteome</keyword>
<dbReference type="RefSeq" id="YP_008130099.1">
    <property type="nucleotide sequence ID" value="NC_021559.1"/>
</dbReference>
<dbReference type="Proteomes" id="UP000201670">
    <property type="component" value="Segment"/>
</dbReference>
<name>R9S748_9CAUD</name>
<dbReference type="GeneID" id="15956854"/>
<organism evidence="1 2">
    <name type="scientific">Prochlorococcus phage P-SSM3</name>
    <dbReference type="NCBI Taxonomy" id="536453"/>
    <lineage>
        <taxon>Viruses</taxon>
        <taxon>Duplodnaviria</taxon>
        <taxon>Heunggongvirae</taxon>
        <taxon>Uroviricota</taxon>
        <taxon>Caudoviricetes</taxon>
        <taxon>Pantevenvirales</taxon>
        <taxon>Kyanoviridae</taxon>
        <taxon>Ronodorvirus</taxon>
        <taxon>Ronodorvirus pssm3</taxon>
    </lineage>
</organism>
<protein>
    <submittedName>
        <fullName evidence="1">Uncharacterized protein</fullName>
    </submittedName>
</protein>
<evidence type="ECO:0000313" key="1">
    <source>
        <dbReference type="EMBL" id="AGN12110.1"/>
    </source>
</evidence>
<dbReference type="EMBL" id="HQ337021">
    <property type="protein sequence ID" value="AGN12110.1"/>
    <property type="molecule type" value="Genomic_DNA"/>
</dbReference>